<dbReference type="PANTHER" id="PTHR33264:SF8">
    <property type="entry name" value="EXPRESSED PROTEIN"/>
    <property type="match status" value="1"/>
</dbReference>
<dbReference type="AlphaFoldDB" id="A0AAN9SBL7"/>
<sequence length="184" mass="20674">MMRKRVTLPTTALSNRRQPLLQQSKSYPAAGTRLGEAVGGTAAVCCCFSFGLANMMYLALYKVPASLLQKALRGRRRRRLLRMREAEGEGAARWRRCSCGCCDDIIGAGRVYPLCSDDEDAAVLRGRRSVEKDKDVVELEREMWERFYGTGFWRSPSQREDSSQSQQRINSSVSATNLQVLAIN</sequence>
<evidence type="ECO:0000256" key="1">
    <source>
        <dbReference type="SAM" id="Phobius"/>
    </source>
</evidence>
<proteinExistence type="predicted"/>
<name>A0AAN9SBL7_PSOTE</name>
<feature type="transmembrane region" description="Helical" evidence="1">
    <location>
        <begin position="38"/>
        <end position="60"/>
    </location>
</feature>
<dbReference type="Proteomes" id="UP001386955">
    <property type="component" value="Unassembled WGS sequence"/>
</dbReference>
<evidence type="ECO:0000313" key="2">
    <source>
        <dbReference type="EMBL" id="KAK7392730.1"/>
    </source>
</evidence>
<keyword evidence="3" id="KW-1185">Reference proteome</keyword>
<organism evidence="2 3">
    <name type="scientific">Psophocarpus tetragonolobus</name>
    <name type="common">Winged bean</name>
    <name type="synonym">Dolichos tetragonolobus</name>
    <dbReference type="NCBI Taxonomy" id="3891"/>
    <lineage>
        <taxon>Eukaryota</taxon>
        <taxon>Viridiplantae</taxon>
        <taxon>Streptophyta</taxon>
        <taxon>Embryophyta</taxon>
        <taxon>Tracheophyta</taxon>
        <taxon>Spermatophyta</taxon>
        <taxon>Magnoliopsida</taxon>
        <taxon>eudicotyledons</taxon>
        <taxon>Gunneridae</taxon>
        <taxon>Pentapetalae</taxon>
        <taxon>rosids</taxon>
        <taxon>fabids</taxon>
        <taxon>Fabales</taxon>
        <taxon>Fabaceae</taxon>
        <taxon>Papilionoideae</taxon>
        <taxon>50 kb inversion clade</taxon>
        <taxon>NPAAA clade</taxon>
        <taxon>indigoferoid/millettioid clade</taxon>
        <taxon>Phaseoleae</taxon>
        <taxon>Psophocarpus</taxon>
    </lineage>
</organism>
<keyword evidence="1" id="KW-1133">Transmembrane helix</keyword>
<dbReference type="EMBL" id="JAYMYS010000005">
    <property type="protein sequence ID" value="KAK7392730.1"/>
    <property type="molecule type" value="Genomic_DNA"/>
</dbReference>
<comment type="caution">
    <text evidence="2">The sequence shown here is derived from an EMBL/GenBank/DDBJ whole genome shotgun (WGS) entry which is preliminary data.</text>
</comment>
<reference evidence="2 3" key="1">
    <citation type="submission" date="2024-01" db="EMBL/GenBank/DDBJ databases">
        <title>The genomes of 5 underutilized Papilionoideae crops provide insights into root nodulation and disease resistanc.</title>
        <authorList>
            <person name="Jiang F."/>
        </authorList>
    </citation>
    <scope>NUCLEOTIDE SEQUENCE [LARGE SCALE GENOMIC DNA]</scope>
    <source>
        <strain evidence="2">DUOXIRENSHENG_FW03</strain>
        <tissue evidence="2">Leaves</tissue>
    </source>
</reference>
<accession>A0AAN9SBL7</accession>
<evidence type="ECO:0000313" key="3">
    <source>
        <dbReference type="Proteomes" id="UP001386955"/>
    </source>
</evidence>
<protein>
    <submittedName>
        <fullName evidence="2">Uncharacterized protein</fullName>
    </submittedName>
</protein>
<keyword evidence="1" id="KW-0472">Membrane</keyword>
<keyword evidence="1" id="KW-0812">Transmembrane</keyword>
<dbReference type="PANTHER" id="PTHR33264">
    <property type="entry name" value="EXPRESSED PROTEIN"/>
    <property type="match status" value="1"/>
</dbReference>
<gene>
    <name evidence="2" type="ORF">VNO78_21176</name>
</gene>